<evidence type="ECO:0000313" key="1">
    <source>
        <dbReference type="EMBL" id="SVA21409.1"/>
    </source>
</evidence>
<reference evidence="1" key="1">
    <citation type="submission" date="2018-05" db="EMBL/GenBank/DDBJ databases">
        <authorList>
            <person name="Lanie J.A."/>
            <person name="Ng W.-L."/>
            <person name="Kazmierczak K.M."/>
            <person name="Andrzejewski T.M."/>
            <person name="Davidsen T.M."/>
            <person name="Wayne K.J."/>
            <person name="Tettelin H."/>
            <person name="Glass J.I."/>
            <person name="Rusch D."/>
            <person name="Podicherti R."/>
            <person name="Tsui H.-C.T."/>
            <person name="Winkler M.E."/>
        </authorList>
    </citation>
    <scope>NUCLEOTIDE SEQUENCE</scope>
</reference>
<name>A0A381TZY0_9ZZZZ</name>
<dbReference type="AlphaFoldDB" id="A0A381TZY0"/>
<gene>
    <name evidence="1" type="ORF">METZ01_LOCUS74263</name>
</gene>
<accession>A0A381TZY0</accession>
<sequence>MSLSGSAVRIRRAHNYHEEDIKTLDESSNN</sequence>
<proteinExistence type="predicted"/>
<protein>
    <submittedName>
        <fullName evidence="1">Uncharacterized protein</fullName>
    </submittedName>
</protein>
<organism evidence="1">
    <name type="scientific">marine metagenome</name>
    <dbReference type="NCBI Taxonomy" id="408172"/>
    <lineage>
        <taxon>unclassified sequences</taxon>
        <taxon>metagenomes</taxon>
        <taxon>ecological metagenomes</taxon>
    </lineage>
</organism>
<dbReference type="EMBL" id="UINC01005450">
    <property type="protein sequence ID" value="SVA21409.1"/>
    <property type="molecule type" value="Genomic_DNA"/>
</dbReference>